<organism evidence="1 2">
    <name type="scientific">Candidatus Wolfebacteria bacterium RIFCSPHIGHO2_01_FULL_48_22</name>
    <dbReference type="NCBI Taxonomy" id="1802555"/>
    <lineage>
        <taxon>Bacteria</taxon>
        <taxon>Candidatus Wolfeibacteriota</taxon>
    </lineage>
</organism>
<name>A0A1F8DR46_9BACT</name>
<protein>
    <submittedName>
        <fullName evidence="1">Uncharacterized protein</fullName>
    </submittedName>
</protein>
<evidence type="ECO:0000313" key="2">
    <source>
        <dbReference type="Proteomes" id="UP000177029"/>
    </source>
</evidence>
<dbReference type="AlphaFoldDB" id="A0A1F8DR46"/>
<dbReference type="EMBL" id="MGIP01000012">
    <property type="protein sequence ID" value="OGM91091.1"/>
    <property type="molecule type" value="Genomic_DNA"/>
</dbReference>
<evidence type="ECO:0000313" key="1">
    <source>
        <dbReference type="EMBL" id="OGM91091.1"/>
    </source>
</evidence>
<accession>A0A1F8DR46</accession>
<sequence length="147" mass="16767">MQKIASKTNILSLPLLLRAAKPKLAIEQNLVQLLTVRLKELRMAWNPAAFRGGLMNPRLPVWLLEKLESLITLAETSDWRLSKSLASELDNTIEDIETFDPPFQAALRQASRDVKAGRFVTQEVLEQRYRIRKPSTIMMKGDAVRII</sequence>
<proteinExistence type="predicted"/>
<reference evidence="1 2" key="1">
    <citation type="journal article" date="2016" name="Nat. Commun.">
        <title>Thousands of microbial genomes shed light on interconnected biogeochemical processes in an aquifer system.</title>
        <authorList>
            <person name="Anantharaman K."/>
            <person name="Brown C.T."/>
            <person name="Hug L.A."/>
            <person name="Sharon I."/>
            <person name="Castelle C.J."/>
            <person name="Probst A.J."/>
            <person name="Thomas B.C."/>
            <person name="Singh A."/>
            <person name="Wilkins M.J."/>
            <person name="Karaoz U."/>
            <person name="Brodie E.L."/>
            <person name="Williams K.H."/>
            <person name="Hubbard S.S."/>
            <person name="Banfield J.F."/>
        </authorList>
    </citation>
    <scope>NUCLEOTIDE SEQUENCE [LARGE SCALE GENOMIC DNA]</scope>
</reference>
<comment type="caution">
    <text evidence="1">The sequence shown here is derived from an EMBL/GenBank/DDBJ whole genome shotgun (WGS) entry which is preliminary data.</text>
</comment>
<gene>
    <name evidence="1" type="ORF">A2755_00010</name>
</gene>
<dbReference type="Proteomes" id="UP000177029">
    <property type="component" value="Unassembled WGS sequence"/>
</dbReference>